<protein>
    <submittedName>
        <fullName evidence="2">AAA domain-containing protein</fullName>
    </submittedName>
</protein>
<proteinExistence type="predicted"/>
<evidence type="ECO:0000313" key="2">
    <source>
        <dbReference type="EMBL" id="KAE8151412.1"/>
    </source>
</evidence>
<dbReference type="InterPro" id="IPR027417">
    <property type="entry name" value="P-loop_NTPase"/>
</dbReference>
<accession>A0A5N6TYF3</accession>
<evidence type="ECO:0000313" key="3">
    <source>
        <dbReference type="Proteomes" id="UP000325780"/>
    </source>
</evidence>
<dbReference type="AlphaFoldDB" id="A0A5N6TYF3"/>
<dbReference type="Pfam" id="PF13521">
    <property type="entry name" value="AAA_28"/>
    <property type="match status" value="1"/>
</dbReference>
<reference evidence="2 3" key="1">
    <citation type="submission" date="2019-04" db="EMBL/GenBank/DDBJ databases">
        <title>Friends and foes A comparative genomics study of 23 Aspergillus species from section Flavi.</title>
        <authorList>
            <consortium name="DOE Joint Genome Institute"/>
            <person name="Kjaerbolling I."/>
            <person name="Vesth T."/>
            <person name="Frisvad J.C."/>
            <person name="Nybo J.L."/>
            <person name="Theobald S."/>
            <person name="Kildgaard S."/>
            <person name="Isbrandt T."/>
            <person name="Kuo A."/>
            <person name="Sato A."/>
            <person name="Lyhne E.K."/>
            <person name="Kogle M.E."/>
            <person name="Wiebenga A."/>
            <person name="Kun R.S."/>
            <person name="Lubbers R.J."/>
            <person name="Makela M.R."/>
            <person name="Barry K."/>
            <person name="Chovatia M."/>
            <person name="Clum A."/>
            <person name="Daum C."/>
            <person name="Haridas S."/>
            <person name="He G."/>
            <person name="LaButti K."/>
            <person name="Lipzen A."/>
            <person name="Mondo S."/>
            <person name="Riley R."/>
            <person name="Salamov A."/>
            <person name="Simmons B.A."/>
            <person name="Magnuson J.K."/>
            <person name="Henrissat B."/>
            <person name="Mortensen U.H."/>
            <person name="Larsen T.O."/>
            <person name="Devries R.P."/>
            <person name="Grigoriev I.V."/>
            <person name="Machida M."/>
            <person name="Baker S.E."/>
            <person name="Andersen M.R."/>
        </authorList>
    </citation>
    <scope>NUCLEOTIDE SEQUENCE [LARGE SCALE GENOMIC DNA]</scope>
    <source>
        <strain evidence="2 3">IBT 18842</strain>
    </source>
</reference>
<feature type="domain" description="NadR/Ttd14 AAA" evidence="1">
    <location>
        <begin position="10"/>
        <end position="191"/>
    </location>
</feature>
<organism evidence="2 3">
    <name type="scientific">Aspergillus avenaceus</name>
    <dbReference type="NCBI Taxonomy" id="36643"/>
    <lineage>
        <taxon>Eukaryota</taxon>
        <taxon>Fungi</taxon>
        <taxon>Dikarya</taxon>
        <taxon>Ascomycota</taxon>
        <taxon>Pezizomycotina</taxon>
        <taxon>Eurotiomycetes</taxon>
        <taxon>Eurotiomycetidae</taxon>
        <taxon>Eurotiales</taxon>
        <taxon>Aspergillaceae</taxon>
        <taxon>Aspergillus</taxon>
        <taxon>Aspergillus subgen. Circumdati</taxon>
    </lineage>
</organism>
<dbReference type="Proteomes" id="UP000325780">
    <property type="component" value="Unassembled WGS sequence"/>
</dbReference>
<gene>
    <name evidence="2" type="ORF">BDV25DRAFT_152642</name>
</gene>
<dbReference type="OrthoDB" id="6118920at2759"/>
<keyword evidence="3" id="KW-1185">Reference proteome</keyword>
<dbReference type="InterPro" id="IPR038727">
    <property type="entry name" value="NadR/Ttd14_AAA_dom"/>
</dbReference>
<dbReference type="Gene3D" id="3.40.50.300">
    <property type="entry name" value="P-loop containing nucleotide triphosphate hydrolases"/>
    <property type="match status" value="1"/>
</dbReference>
<dbReference type="SUPFAM" id="SSF52540">
    <property type="entry name" value="P-loop containing nucleoside triphosphate hydrolases"/>
    <property type="match status" value="1"/>
</dbReference>
<evidence type="ECO:0000259" key="1">
    <source>
        <dbReference type="Pfam" id="PF13521"/>
    </source>
</evidence>
<dbReference type="EMBL" id="ML742071">
    <property type="protein sequence ID" value="KAE8151412.1"/>
    <property type="molecule type" value="Genomic_DNA"/>
</dbReference>
<name>A0A5N6TYF3_ASPAV</name>
<sequence length="210" mass="24466">MHVSNQPRNVYFVGAHGTGKTTVLQALRKHLTTHLITEMYGHETEYPNFIEEVVREVMQRDGYTGEHVKMPSVGLELQKRTLMAQFKAEQALETKWFISDRSGIDPIIYARVFQGEQAAEELTRLSEWHVLRERMRHALVIVFEPGNERWLEVDGVRVICKDLEEWRAIGTAFCQALEDHGIQFAIMPRDLEDLNQRVLFVERLVGHYFT</sequence>